<proteinExistence type="predicted"/>
<evidence type="ECO:0000256" key="6">
    <source>
        <dbReference type="ARBA" id="ARBA00023136"/>
    </source>
</evidence>
<keyword evidence="6 7" id="KW-0472">Membrane</keyword>
<evidence type="ECO:0000256" key="7">
    <source>
        <dbReference type="SAM" id="Phobius"/>
    </source>
</evidence>
<feature type="chain" id="PRO_5036230156" description="Cation-dependent mannose-6-phosphate receptor" evidence="8">
    <location>
        <begin position="25"/>
        <end position="245"/>
    </location>
</feature>
<keyword evidence="4" id="KW-0653">Protein transport</keyword>
<dbReference type="InterPro" id="IPR009011">
    <property type="entry name" value="Man6P_isomerase_rcpt-bd_dom_sf"/>
</dbReference>
<evidence type="ECO:0000256" key="2">
    <source>
        <dbReference type="ARBA" id="ARBA00022692"/>
    </source>
</evidence>
<evidence type="ECO:0008006" key="12">
    <source>
        <dbReference type="Google" id="ProtNLM"/>
    </source>
</evidence>
<keyword evidence="5 7" id="KW-1133">Transmembrane helix</keyword>
<dbReference type="PANTHER" id="PTHR15071:SF0">
    <property type="entry name" value="MANNOSE 6-PHOSPHATE RECEPTOR-LIKE PROTEIN 1"/>
    <property type="match status" value="1"/>
</dbReference>
<protein>
    <recommendedName>
        <fullName evidence="12">Cation-dependent mannose-6-phosphate receptor</fullName>
    </recommendedName>
</protein>
<gene>
    <name evidence="9" type="ORF">CJN711_LOCUS31433</name>
    <name evidence="10" type="ORF">KQP761_LOCUS38840</name>
</gene>
<dbReference type="InterPro" id="IPR018939">
    <property type="entry name" value="Autophagy-rel_prot_27"/>
</dbReference>
<feature type="transmembrane region" description="Helical" evidence="7">
    <location>
        <begin position="172"/>
        <end position="197"/>
    </location>
</feature>
<comment type="caution">
    <text evidence="10">The sequence shown here is derived from an EMBL/GenBank/DDBJ whole genome shotgun (WGS) entry which is preliminary data.</text>
</comment>
<evidence type="ECO:0000313" key="11">
    <source>
        <dbReference type="Proteomes" id="UP000663834"/>
    </source>
</evidence>
<evidence type="ECO:0000256" key="1">
    <source>
        <dbReference type="ARBA" id="ARBA00004472"/>
    </source>
</evidence>
<evidence type="ECO:0000313" key="10">
    <source>
        <dbReference type="EMBL" id="CAF1686575.1"/>
    </source>
</evidence>
<evidence type="ECO:0000256" key="4">
    <source>
        <dbReference type="ARBA" id="ARBA00022927"/>
    </source>
</evidence>
<dbReference type="GO" id="GO:0015031">
    <property type="term" value="P:protein transport"/>
    <property type="evidence" value="ECO:0007669"/>
    <property type="project" value="UniProtKB-KW"/>
</dbReference>
<keyword evidence="2 7" id="KW-0812">Transmembrane</keyword>
<name>A0A816HEL0_9BILA</name>
<sequence>MVVPRPGFSICYLFILIIQRTASSSSCVYDVGHGQKIDIRALGNSDGKRPKYDNIPNTSLVKNSLSWNGCFPYSKYDGGSCKGAAACLTSTTTGQSTLIARPSSVKFEPEENVNLLVYHSGETILTVYLTCADIDEDKINSRQDSTTIFNIYLQSRCCCPDKCHFSTKSGSLSGGAVFVILLVSVLFTYIVGGALFLKYARGATGTDMIPHRMIWLNVVSYVLDGLRYTLLIIRQRSLNVDYQKI</sequence>
<keyword evidence="3 8" id="KW-0732">Signal</keyword>
<evidence type="ECO:0000313" key="9">
    <source>
        <dbReference type="EMBL" id="CAF1564727.1"/>
    </source>
</evidence>
<comment type="subcellular location">
    <subcellularLocation>
        <location evidence="1">Preautophagosomal structure membrane</location>
        <topology evidence="1">Single-pass type I membrane protein</topology>
    </subcellularLocation>
</comment>
<dbReference type="OrthoDB" id="29460at2759"/>
<dbReference type="GO" id="GO:0005802">
    <property type="term" value="C:trans-Golgi network"/>
    <property type="evidence" value="ECO:0007669"/>
    <property type="project" value="TreeGrafter"/>
</dbReference>
<dbReference type="Proteomes" id="UP000663834">
    <property type="component" value="Unassembled WGS sequence"/>
</dbReference>
<dbReference type="SUPFAM" id="SSF50911">
    <property type="entry name" value="Mannose 6-phosphate receptor domain"/>
    <property type="match status" value="1"/>
</dbReference>
<dbReference type="Gene3D" id="2.70.130.10">
    <property type="entry name" value="Mannose-6-phosphate receptor binding domain"/>
    <property type="match status" value="1"/>
</dbReference>
<dbReference type="AlphaFoldDB" id="A0A816HEL0"/>
<evidence type="ECO:0000256" key="8">
    <source>
        <dbReference type="SAM" id="SignalP"/>
    </source>
</evidence>
<accession>A0A816HEL0</accession>
<organism evidence="10 11">
    <name type="scientific">Rotaria magnacalcarata</name>
    <dbReference type="NCBI Taxonomy" id="392030"/>
    <lineage>
        <taxon>Eukaryota</taxon>
        <taxon>Metazoa</taxon>
        <taxon>Spiralia</taxon>
        <taxon>Gnathifera</taxon>
        <taxon>Rotifera</taxon>
        <taxon>Eurotatoria</taxon>
        <taxon>Bdelloidea</taxon>
        <taxon>Philodinida</taxon>
        <taxon>Philodinidae</taxon>
        <taxon>Rotaria</taxon>
    </lineage>
</organism>
<keyword evidence="4" id="KW-0813">Transport</keyword>
<dbReference type="EMBL" id="CAJNOV010014957">
    <property type="protein sequence ID" value="CAF1564727.1"/>
    <property type="molecule type" value="Genomic_DNA"/>
</dbReference>
<dbReference type="EMBL" id="CAJNOW010022098">
    <property type="protein sequence ID" value="CAF1686575.1"/>
    <property type="molecule type" value="Genomic_DNA"/>
</dbReference>
<feature type="signal peptide" evidence="8">
    <location>
        <begin position="1"/>
        <end position="24"/>
    </location>
</feature>
<reference evidence="10" key="1">
    <citation type="submission" date="2021-02" db="EMBL/GenBank/DDBJ databases">
        <authorList>
            <person name="Nowell W R."/>
        </authorList>
    </citation>
    <scope>NUCLEOTIDE SEQUENCE</scope>
</reference>
<dbReference type="GO" id="GO:0034045">
    <property type="term" value="C:phagophore assembly site membrane"/>
    <property type="evidence" value="ECO:0007669"/>
    <property type="project" value="UniProtKB-SubCell"/>
</dbReference>
<evidence type="ECO:0000256" key="3">
    <source>
        <dbReference type="ARBA" id="ARBA00022729"/>
    </source>
</evidence>
<dbReference type="Proteomes" id="UP000663855">
    <property type="component" value="Unassembled WGS sequence"/>
</dbReference>
<evidence type="ECO:0000256" key="5">
    <source>
        <dbReference type="ARBA" id="ARBA00022989"/>
    </source>
</evidence>
<dbReference type="Pfam" id="PF09451">
    <property type="entry name" value="ATG27"/>
    <property type="match status" value="1"/>
</dbReference>
<dbReference type="GO" id="GO:0000139">
    <property type="term" value="C:Golgi membrane"/>
    <property type="evidence" value="ECO:0007669"/>
    <property type="project" value="UniProtKB-SubCell"/>
</dbReference>
<dbReference type="PANTHER" id="PTHR15071">
    <property type="entry name" value="MANNOSE-6-PHOSPHATE RECEPTOR FAMILY MEMBER"/>
    <property type="match status" value="1"/>
</dbReference>